<name>A0A1F6FND6_9BACT</name>
<organism evidence="1 2">
    <name type="scientific">Candidatus Kuenenbacteria bacterium RIFCSPHIGHO2_02_FULL_39_13</name>
    <dbReference type="NCBI Taxonomy" id="1798561"/>
    <lineage>
        <taxon>Bacteria</taxon>
        <taxon>Candidatus Kueneniibacteriota</taxon>
    </lineage>
</organism>
<sequence>MDNLMDKRKYLLAIVDRMEGSKAVLKLDDGQSLDWPLDKLPAEAVEGTQLKLLLLSDKGEEEEREKMAKAVLNEILKTD</sequence>
<dbReference type="AlphaFoldDB" id="A0A1F6FND6"/>
<dbReference type="EMBL" id="MFMW01000015">
    <property type="protein sequence ID" value="OGG87369.1"/>
    <property type="molecule type" value="Genomic_DNA"/>
</dbReference>
<dbReference type="Pfam" id="PF11213">
    <property type="entry name" value="DUF3006"/>
    <property type="match status" value="1"/>
</dbReference>
<dbReference type="InterPro" id="IPR021377">
    <property type="entry name" value="DUF3006"/>
</dbReference>
<evidence type="ECO:0008006" key="3">
    <source>
        <dbReference type="Google" id="ProtNLM"/>
    </source>
</evidence>
<accession>A0A1F6FND6</accession>
<reference evidence="1 2" key="1">
    <citation type="journal article" date="2016" name="Nat. Commun.">
        <title>Thousands of microbial genomes shed light on interconnected biogeochemical processes in an aquifer system.</title>
        <authorList>
            <person name="Anantharaman K."/>
            <person name="Brown C.T."/>
            <person name="Hug L.A."/>
            <person name="Sharon I."/>
            <person name="Castelle C.J."/>
            <person name="Probst A.J."/>
            <person name="Thomas B.C."/>
            <person name="Singh A."/>
            <person name="Wilkins M.J."/>
            <person name="Karaoz U."/>
            <person name="Brodie E.L."/>
            <person name="Williams K.H."/>
            <person name="Hubbard S.S."/>
            <person name="Banfield J.F."/>
        </authorList>
    </citation>
    <scope>NUCLEOTIDE SEQUENCE [LARGE SCALE GENOMIC DNA]</scope>
</reference>
<proteinExistence type="predicted"/>
<dbReference type="STRING" id="1798561.A3B87_01365"/>
<gene>
    <name evidence="1" type="ORF">A3B87_01365</name>
</gene>
<comment type="caution">
    <text evidence="1">The sequence shown here is derived from an EMBL/GenBank/DDBJ whole genome shotgun (WGS) entry which is preliminary data.</text>
</comment>
<dbReference type="Gene3D" id="6.20.120.50">
    <property type="match status" value="1"/>
</dbReference>
<evidence type="ECO:0000313" key="1">
    <source>
        <dbReference type="EMBL" id="OGG87369.1"/>
    </source>
</evidence>
<protein>
    <recommendedName>
        <fullName evidence="3">DUF3006 domain-containing protein</fullName>
    </recommendedName>
</protein>
<evidence type="ECO:0000313" key="2">
    <source>
        <dbReference type="Proteomes" id="UP000179136"/>
    </source>
</evidence>
<dbReference type="Proteomes" id="UP000179136">
    <property type="component" value="Unassembled WGS sequence"/>
</dbReference>